<feature type="transmembrane region" description="Helical" evidence="6">
    <location>
        <begin position="272"/>
        <end position="293"/>
    </location>
</feature>
<keyword evidence="5 6" id="KW-0472">Membrane</keyword>
<comment type="subcellular location">
    <subcellularLocation>
        <location evidence="1">Cell membrane</location>
        <topology evidence="1">Multi-pass membrane protein</topology>
    </subcellularLocation>
</comment>
<evidence type="ECO:0000256" key="1">
    <source>
        <dbReference type="ARBA" id="ARBA00004651"/>
    </source>
</evidence>
<evidence type="ECO:0000256" key="6">
    <source>
        <dbReference type="SAM" id="Phobius"/>
    </source>
</evidence>
<evidence type="ECO:0000256" key="3">
    <source>
        <dbReference type="ARBA" id="ARBA00022692"/>
    </source>
</evidence>
<dbReference type="PANTHER" id="PTHR35007">
    <property type="entry name" value="INTEGRAL MEMBRANE PROTEIN-RELATED"/>
    <property type="match status" value="1"/>
</dbReference>
<feature type="domain" description="Type II secretion system protein GspF" evidence="7">
    <location>
        <begin position="158"/>
        <end position="290"/>
    </location>
</feature>
<dbReference type="Proteomes" id="UP001185028">
    <property type="component" value="Unassembled WGS sequence"/>
</dbReference>
<accession>A0ABU1IWA5</accession>
<dbReference type="EMBL" id="JAVDQH010000004">
    <property type="protein sequence ID" value="MDR6243542.1"/>
    <property type="molecule type" value="Genomic_DNA"/>
</dbReference>
<evidence type="ECO:0000259" key="7">
    <source>
        <dbReference type="Pfam" id="PF00482"/>
    </source>
</evidence>
<keyword evidence="9" id="KW-1185">Reference proteome</keyword>
<reference evidence="8 9" key="1">
    <citation type="submission" date="2023-07" db="EMBL/GenBank/DDBJ databases">
        <title>Genomic Encyclopedia of Type Strains, Phase IV (KMG-IV): sequencing the most valuable type-strain genomes for metagenomic binning, comparative biology and taxonomic classification.</title>
        <authorList>
            <person name="Goeker M."/>
        </authorList>
    </citation>
    <scope>NUCLEOTIDE SEQUENCE [LARGE SCALE GENOMIC DNA]</scope>
    <source>
        <strain evidence="8 9">DSM 22170</strain>
    </source>
</reference>
<proteinExistence type="predicted"/>
<evidence type="ECO:0000256" key="5">
    <source>
        <dbReference type="ARBA" id="ARBA00023136"/>
    </source>
</evidence>
<sequence length="297" mass="33546">MNQLIGVWLEGLIAASLIVGWIVLYQSADEKHKQLAEVPFDMIKLRRFTPAWLVLLEKVRFVARFPGIFYRVQSHIQKGFGVHLSGERALLYIAEMTGYCWLLLTGGCIVSALNGGSITWLALCILLAVVLPASLVRDLQKKVQEREHEILMELPELLNKIVLLVGAGETAQRAITRCVQRKQASASTHPLYRELFQMLNELENGYPFQQALESFSKRCGVQEVSVFTTTVLLNFRRGGGEFGLALRELSRTLWDKRKAVSRMRGEQASSKMVLPMVMIFLIVMILVGTPAFMMMNM</sequence>
<evidence type="ECO:0000313" key="8">
    <source>
        <dbReference type="EMBL" id="MDR6243542.1"/>
    </source>
</evidence>
<name>A0ABU1IWA5_9BACL</name>
<protein>
    <submittedName>
        <fullName evidence="8">Tight adherence protein C</fullName>
    </submittedName>
</protein>
<evidence type="ECO:0000313" key="9">
    <source>
        <dbReference type="Proteomes" id="UP001185028"/>
    </source>
</evidence>
<keyword evidence="3 6" id="KW-0812">Transmembrane</keyword>
<comment type="caution">
    <text evidence="8">The sequence shown here is derived from an EMBL/GenBank/DDBJ whole genome shotgun (WGS) entry which is preliminary data.</text>
</comment>
<evidence type="ECO:0000256" key="4">
    <source>
        <dbReference type="ARBA" id="ARBA00022989"/>
    </source>
</evidence>
<dbReference type="Pfam" id="PF00482">
    <property type="entry name" value="T2SSF"/>
    <property type="match status" value="1"/>
</dbReference>
<feature type="transmembrane region" description="Helical" evidence="6">
    <location>
        <begin position="118"/>
        <end position="136"/>
    </location>
</feature>
<dbReference type="InterPro" id="IPR018076">
    <property type="entry name" value="T2SS_GspF_dom"/>
</dbReference>
<gene>
    <name evidence="8" type="ORF">JOC58_001429</name>
</gene>
<dbReference type="PANTHER" id="PTHR35007:SF2">
    <property type="entry name" value="PILUS ASSEMBLE PROTEIN"/>
    <property type="match status" value="1"/>
</dbReference>
<feature type="transmembrane region" description="Helical" evidence="6">
    <location>
        <begin position="6"/>
        <end position="25"/>
    </location>
</feature>
<evidence type="ECO:0000256" key="2">
    <source>
        <dbReference type="ARBA" id="ARBA00022475"/>
    </source>
</evidence>
<feature type="transmembrane region" description="Helical" evidence="6">
    <location>
        <begin position="89"/>
        <end position="112"/>
    </location>
</feature>
<keyword evidence="4 6" id="KW-1133">Transmembrane helix</keyword>
<organism evidence="8 9">
    <name type="scientific">Paenibacillus hunanensis</name>
    <dbReference type="NCBI Taxonomy" id="539262"/>
    <lineage>
        <taxon>Bacteria</taxon>
        <taxon>Bacillati</taxon>
        <taxon>Bacillota</taxon>
        <taxon>Bacilli</taxon>
        <taxon>Bacillales</taxon>
        <taxon>Paenibacillaceae</taxon>
        <taxon>Paenibacillus</taxon>
    </lineage>
</organism>
<keyword evidence="2" id="KW-1003">Cell membrane</keyword>